<dbReference type="InterPro" id="IPR041677">
    <property type="entry name" value="DNA2/NAM7_AAA_11"/>
</dbReference>
<dbReference type="Pfam" id="PF00004">
    <property type="entry name" value="AAA"/>
    <property type="match status" value="3"/>
</dbReference>
<dbReference type="InterPro" id="IPR050773">
    <property type="entry name" value="CbxX/CfxQ_RuBisCO_ESX"/>
</dbReference>
<feature type="domain" description="AAA+ ATPase" evidence="6">
    <location>
        <begin position="487"/>
        <end position="893"/>
    </location>
</feature>
<keyword evidence="3" id="KW-0378">Hydrolase</keyword>
<dbReference type="CDD" id="cd06008">
    <property type="entry name" value="NF-X1-zinc-finger"/>
    <property type="match status" value="1"/>
</dbReference>
<name>A0ABR0EJD3_ZASCE</name>
<evidence type="ECO:0000313" key="8">
    <source>
        <dbReference type="Proteomes" id="UP001305779"/>
    </source>
</evidence>
<dbReference type="CDD" id="cd18808">
    <property type="entry name" value="SF1_C_Upf1"/>
    <property type="match status" value="1"/>
</dbReference>
<dbReference type="InterPro" id="IPR041627">
    <property type="entry name" value="AAA_lid_6"/>
</dbReference>
<dbReference type="Pfam" id="PF13087">
    <property type="entry name" value="AAA_12"/>
    <property type="match status" value="1"/>
</dbReference>
<dbReference type="Gene3D" id="1.10.8.60">
    <property type="match status" value="2"/>
</dbReference>
<dbReference type="InterPro" id="IPR000641">
    <property type="entry name" value="CbxX/CfxQ"/>
</dbReference>
<dbReference type="Pfam" id="PF17866">
    <property type="entry name" value="AAA_lid_6"/>
    <property type="match status" value="2"/>
</dbReference>
<keyword evidence="4" id="KW-0067">ATP-binding</keyword>
<feature type="domain" description="AAA+ ATPase" evidence="6">
    <location>
        <begin position="1323"/>
        <end position="1503"/>
    </location>
</feature>
<feature type="compositionally biased region" description="Polar residues" evidence="5">
    <location>
        <begin position="2124"/>
        <end position="2133"/>
    </location>
</feature>
<evidence type="ECO:0000256" key="3">
    <source>
        <dbReference type="ARBA" id="ARBA00022806"/>
    </source>
</evidence>
<dbReference type="InterPro" id="IPR003959">
    <property type="entry name" value="ATPase_AAA_core"/>
</dbReference>
<keyword evidence="2" id="KW-0547">Nucleotide-binding</keyword>
<gene>
    <name evidence="7" type="ORF">PRZ48_007303</name>
</gene>
<dbReference type="CDD" id="cd00009">
    <property type="entry name" value="AAA"/>
    <property type="match status" value="2"/>
</dbReference>
<dbReference type="PANTHER" id="PTHR43392">
    <property type="entry name" value="AAA-TYPE ATPASE FAMILY PROTEIN / ANKYRIN REPEAT FAMILY PROTEIN"/>
    <property type="match status" value="1"/>
</dbReference>
<protein>
    <recommendedName>
        <fullName evidence="6">AAA+ ATPase domain-containing protein</fullName>
    </recommendedName>
</protein>
<organism evidence="7 8">
    <name type="scientific">Zasmidium cellare</name>
    <name type="common">Wine cellar mold</name>
    <name type="synonym">Racodium cellare</name>
    <dbReference type="NCBI Taxonomy" id="395010"/>
    <lineage>
        <taxon>Eukaryota</taxon>
        <taxon>Fungi</taxon>
        <taxon>Dikarya</taxon>
        <taxon>Ascomycota</taxon>
        <taxon>Pezizomycotina</taxon>
        <taxon>Dothideomycetes</taxon>
        <taxon>Dothideomycetidae</taxon>
        <taxon>Mycosphaerellales</taxon>
        <taxon>Mycosphaerellaceae</taxon>
        <taxon>Zasmidium</taxon>
    </lineage>
</organism>
<reference evidence="7 8" key="1">
    <citation type="journal article" date="2023" name="G3 (Bethesda)">
        <title>A chromosome-level genome assembly of Zasmidium syzygii isolated from banana leaves.</title>
        <authorList>
            <person name="van Westerhoven A.C."/>
            <person name="Mehrabi R."/>
            <person name="Talebi R."/>
            <person name="Steentjes M.B.F."/>
            <person name="Corcolon B."/>
            <person name="Chong P.A."/>
            <person name="Kema G.H.J."/>
            <person name="Seidl M.F."/>
        </authorList>
    </citation>
    <scope>NUCLEOTIDE SEQUENCE [LARGE SCALE GENOMIC DNA]</scope>
    <source>
        <strain evidence="7 8">P124</strain>
    </source>
</reference>
<dbReference type="InterPro" id="IPR041679">
    <property type="entry name" value="DNA2/NAM7-like_C"/>
</dbReference>
<dbReference type="InterPro" id="IPR027417">
    <property type="entry name" value="P-loop_NTPase"/>
</dbReference>
<evidence type="ECO:0000256" key="1">
    <source>
        <dbReference type="ARBA" id="ARBA00010378"/>
    </source>
</evidence>
<keyword evidence="8" id="KW-1185">Reference proteome</keyword>
<evidence type="ECO:0000259" key="6">
    <source>
        <dbReference type="SMART" id="SM00382"/>
    </source>
</evidence>
<feature type="compositionally biased region" description="Basic and acidic residues" evidence="5">
    <location>
        <begin position="1214"/>
        <end position="1227"/>
    </location>
</feature>
<feature type="compositionally biased region" description="Basic and acidic residues" evidence="5">
    <location>
        <begin position="2155"/>
        <end position="2165"/>
    </location>
</feature>
<dbReference type="SMART" id="SM00382">
    <property type="entry name" value="AAA"/>
    <property type="match status" value="4"/>
</dbReference>
<feature type="compositionally biased region" description="Polar residues" evidence="5">
    <location>
        <begin position="1228"/>
        <end position="1246"/>
    </location>
</feature>
<feature type="region of interest" description="Disordered" evidence="5">
    <location>
        <begin position="2235"/>
        <end position="2283"/>
    </location>
</feature>
<comment type="caution">
    <text evidence="7">The sequence shown here is derived from an EMBL/GenBank/DDBJ whole genome shotgun (WGS) entry which is preliminary data.</text>
</comment>
<feature type="compositionally biased region" description="Basic and acidic residues" evidence="5">
    <location>
        <begin position="2235"/>
        <end position="2279"/>
    </location>
</feature>
<feature type="region of interest" description="Disordered" evidence="5">
    <location>
        <begin position="1214"/>
        <end position="1256"/>
    </location>
</feature>
<keyword evidence="3" id="KW-0347">Helicase</keyword>
<accession>A0ABR0EJD3</accession>
<feature type="domain" description="AAA+ ATPase" evidence="6">
    <location>
        <begin position="1878"/>
        <end position="2015"/>
    </location>
</feature>
<dbReference type="Pfam" id="PF13086">
    <property type="entry name" value="AAA_11"/>
    <property type="match status" value="1"/>
</dbReference>
<dbReference type="Proteomes" id="UP001305779">
    <property type="component" value="Unassembled WGS sequence"/>
</dbReference>
<feature type="compositionally biased region" description="Polar residues" evidence="5">
    <location>
        <begin position="2140"/>
        <end position="2154"/>
    </location>
</feature>
<feature type="domain" description="AAA+ ATPase" evidence="6">
    <location>
        <begin position="1605"/>
        <end position="1749"/>
    </location>
</feature>
<proteinExistence type="inferred from homology"/>
<evidence type="ECO:0000313" key="7">
    <source>
        <dbReference type="EMBL" id="KAK4501494.1"/>
    </source>
</evidence>
<dbReference type="PRINTS" id="PR00819">
    <property type="entry name" value="CBXCFQXSUPER"/>
</dbReference>
<dbReference type="InterPro" id="IPR003593">
    <property type="entry name" value="AAA+_ATPase"/>
</dbReference>
<dbReference type="SUPFAM" id="SSF52540">
    <property type="entry name" value="P-loop containing nucleoside triphosphate hydrolases"/>
    <property type="match status" value="4"/>
</dbReference>
<dbReference type="Gene3D" id="3.40.50.300">
    <property type="entry name" value="P-loop containing nucleotide triphosphate hydrolases"/>
    <property type="match status" value="6"/>
</dbReference>
<evidence type="ECO:0000256" key="2">
    <source>
        <dbReference type="ARBA" id="ARBA00022741"/>
    </source>
</evidence>
<dbReference type="EMBL" id="JAXOVC010000005">
    <property type="protein sequence ID" value="KAK4501494.1"/>
    <property type="molecule type" value="Genomic_DNA"/>
</dbReference>
<dbReference type="PANTHER" id="PTHR43392:SF2">
    <property type="entry name" value="AAA-TYPE ATPASE FAMILY PROTEIN _ ANKYRIN REPEAT FAMILY PROTEIN"/>
    <property type="match status" value="1"/>
</dbReference>
<evidence type="ECO:0000256" key="5">
    <source>
        <dbReference type="SAM" id="MobiDB-lite"/>
    </source>
</evidence>
<evidence type="ECO:0000256" key="4">
    <source>
        <dbReference type="ARBA" id="ARBA00022840"/>
    </source>
</evidence>
<comment type="similarity">
    <text evidence="1">Belongs to the CbxX/CfxQ family.</text>
</comment>
<dbReference type="InterPro" id="IPR047187">
    <property type="entry name" value="SF1_C_Upf1"/>
</dbReference>
<sequence length="2321" mass="258052">MADARAGAGDVSHRSDRLARLLHAFLTGLKPVQSPRDVQQFLQAICDIQDHATCVEKIGCSKSGLEILRTGLRFDLSTRFINGALTELLAYLSVPEVKRLANGEFLKRILSHIVSPPALWDAMVKTQREQQFTPKAELNFAWLLLELLAWSGDCPLEVDHIASEITNNKTFLESQDRELRGIGYRIERILQTKASGSTPHPSGPGGRHDNDFADYRSIAIYPTEDELTSKDRPYYTTAHALTQTPLGSRVGHHLDNQFRLLREDFLAELRDDIDSSTSKTKSSYRRQRTRLRELDLAGVFCGEDRNRQQCALQITVNKGLGQITNSSNRKHFLRDNPNVLRHHSFGYFIDQGKIIAFGKVIRDEDLLSRDEPVVIIRTPGAGALQKVLLTLAMSSSVEFVLIDTAVFAYEPVLRCLQAQLELPLSQQILAPEESDIDLSCRLNSEGLDEVIRQVEFAPARDLKPLLGLSKSVKLDQSQATSFLAGLRQSVSLIQGPPGTGKSFIGALLAKALHNDTSESILVLCYTNHALDQFLEDLLSIGIPSADIVRLGSKSTPKTQHITLRAQAPGSSRSRQNWDAINRLNEEVDQHADVLRQKMKTFVETRPSQAQILEYLEFSDDDYEFFEAFEVPEQQDGFQVVGKDNKAVDKFYLLDRWMNNKGPGIFKKKLSPWHMDIWAMDPTSRGDKFKKWKLDILTEAIDGITAKAAAFDSAQHTLHGALGQKDAELIQSKRIVACTTTAAAMYTKQLQSASPGIVLVEEAGEILESHVLTALTPSTKQLILIGDHRQLRPKVNNYKLTVEKGDGFDLNRSLFERLVLSGFPHTTLQQQHRMCPEISSLVRHLTYPDLQDAPSTATRDPLRGLQQRVVFIKHEKQELLSDISDRRDQGSPKSKQNPYEAEIVKKVVKYMAQQGYGTSDQVVLTPYLGQLGLLRRELSRDNDPVLNDLDSFELVKAGLVSPAAASQTKRPIHLSTIDNYQGEESDVVIISLTRSNPDGDIGFMISPERLNVLLSRARKALIIIGNPATFMASRKGGELWKTFFDLLANSNSMLHGLPVHCQQHPDRQMILESPVDFDKFCPDGGCSEACGVLLSCGLHQCPRKCHRLADHTKMKCSHIMRETCPQGHVLTRKCSDGHPASCHICDAEAAAKLARQARDLELEQKRQARQAAYAAHLAAIEDELARIREDSKAKAEQEQQEQLLHQRQKDIETAKVRKAQKEAADHAKQMQQNAKQPGGTNSESNPQPSVPANPDASAQVINDTSSEAQKDWEYQKTFEGAVNPALDDLMGMIGLEGVKEQFLEIKSKVDLLVRQDLSEQLQKERFGTALLGNPGTGKTTVARLYAKFLCSVGALPGDEFVESTGSKLANEGVQGCKKLLDDLQEKGGGVFFIDEAYQLASGSSFGGAAVLDFFLAEVENLTGKIVFVLAGYNKQMEKFFQHNPGLPSRFPRTMQFADYEDDELLAIMQYNIKKRYQGRMALQDGADGLFARIVARRIGRGRGKEGFGNAREVENVISIVASRQAKRLRKERRGTKKGDPMPDDMLLTREDLIGPEPSSALENNKAWTKLQKLIGLQSVKDSVKALIDSLVYNYKQELAEEPLVEFSLNKVFLGNPGTGKTTVAKLYGQVLADMGMLSSGEVVIKKPADFIGGVLGASEANTKGILDAAVGKVLVIDEAYGLYGGGSLADPYRIAVIDTIVAEVQSMPGDDRCVLLLGYRNQMEEMMQNVNPGLARRFPIDSGFQFDDFNDSDMAAIFDMKLKGSPFTVTPRGRTAALEVLARARNRPHFGNAGEVDILLNDAQLRQQKRISRETNAPKAILEAQDIDPEFDRGERATTNITMLFKDTVGCETIVAQLQDYQNIVANMKKLNQDPREQIPFSFLFRGPPGTGKTTTASKMGKVFYDMGFLASAEVVPCSASDLVGEYVGQTGPKTRRLLEKALGKVLFIDEAYRLADGHFAKEAMDELVDCMTKEQFFQKLIIILAGYDADINRLMSSNPGLTSRFPETMVFEALKPEDCLNLLIKSLGKKKGLDITILSDVNSSLRSDILQRLATLASSANFANARDVQTLSKAIYSKMVKHPDAATEGMKVTSTVVLESIDNMIAERCQREVDSAVAGAIKGPSSTGSLLQQQHEHQHYTSAPPTFSMASEMTTQHELEQESGKEPTPPPDANGNGHLPDPKSSVQRDAGVSDAVWNQLQLDRKKAEDAEKEYQKMLEDQRKLEEWLKNCAEAQHRKDLEEAERRREEAEEKRHQEELEELQRKRKEAEDKRRQEAKAKQMLKRMGRCPVGYEWIKQANGYRCAGGSHWIGDGDVASMMG</sequence>
<dbReference type="CDD" id="cd17936">
    <property type="entry name" value="EEXXEc_NFX1"/>
    <property type="match status" value="1"/>
</dbReference>
<feature type="region of interest" description="Disordered" evidence="5">
    <location>
        <begin position="2120"/>
        <end position="2191"/>
    </location>
</feature>